<dbReference type="InterPro" id="IPR000600">
    <property type="entry name" value="ROK"/>
</dbReference>
<dbReference type="AlphaFoldDB" id="A0A0A3XHZ1"/>
<dbReference type="InterPro" id="IPR043129">
    <property type="entry name" value="ATPase_NBD"/>
</dbReference>
<name>A0A0A3XHZ1_BRAJP</name>
<sequence length="276" mass="29769">VAGIIRQWLEAYSVTLDQLLGIGIGSVGPLDRQLGMILEPAAFPAPGWKHVPIVQLLKEKLGVPVTLENGANTAVLAEYIAAGRRPDNMLYCINAAGLRCGVMNNGRLMLNQTGDINSFGHMIIDAGGRLCDCGNRGCLNRYISIPAIIDEASRRLNAGASSLLLRDWHGDPVKISLDSIIQAYLAVDSLAREILLESAAYFGIGIANMVNLVHPQHVILGGRLVYDAPGYYEKAVEMAQKYIYHNLKAKVSIGQGLLQANAAVIGAAMMVFHSFF</sequence>
<comment type="similarity">
    <text evidence="1">Belongs to the ROK (NagC/XylR) family.</text>
</comment>
<evidence type="ECO:0000313" key="2">
    <source>
        <dbReference type="EMBL" id="KGT72796.1"/>
    </source>
</evidence>
<dbReference type="PANTHER" id="PTHR18964:SF149">
    <property type="entry name" value="BIFUNCTIONAL UDP-N-ACETYLGLUCOSAMINE 2-EPIMERASE_N-ACETYLMANNOSAMINE KINASE"/>
    <property type="match status" value="1"/>
</dbReference>
<comment type="caution">
    <text evidence="2">The sequence shown here is derived from an EMBL/GenBank/DDBJ whole genome shotgun (WGS) entry which is preliminary data.</text>
</comment>
<proteinExistence type="inferred from homology"/>
<protein>
    <recommendedName>
        <fullName evidence="4">ROK family protein</fullName>
    </recommendedName>
</protein>
<evidence type="ECO:0000313" key="3">
    <source>
        <dbReference type="Proteomes" id="UP000030377"/>
    </source>
</evidence>
<evidence type="ECO:0000256" key="1">
    <source>
        <dbReference type="ARBA" id="ARBA00006479"/>
    </source>
</evidence>
<dbReference type="SUPFAM" id="SSF53067">
    <property type="entry name" value="Actin-like ATPase domain"/>
    <property type="match status" value="1"/>
</dbReference>
<dbReference type="EMBL" id="JRPN01000167">
    <property type="protein sequence ID" value="KGT72796.1"/>
    <property type="molecule type" value="Genomic_DNA"/>
</dbReference>
<dbReference type="Gene3D" id="3.30.420.40">
    <property type="match status" value="2"/>
</dbReference>
<dbReference type="Proteomes" id="UP000030377">
    <property type="component" value="Unassembled WGS sequence"/>
</dbReference>
<accession>A0A0A3XHZ1</accession>
<gene>
    <name evidence="2" type="ORF">MA20_48210</name>
</gene>
<dbReference type="PANTHER" id="PTHR18964">
    <property type="entry name" value="ROK (REPRESSOR, ORF, KINASE) FAMILY"/>
    <property type="match status" value="1"/>
</dbReference>
<organism evidence="2 3">
    <name type="scientific">Bradyrhizobium japonicum</name>
    <dbReference type="NCBI Taxonomy" id="375"/>
    <lineage>
        <taxon>Bacteria</taxon>
        <taxon>Pseudomonadati</taxon>
        <taxon>Pseudomonadota</taxon>
        <taxon>Alphaproteobacteria</taxon>
        <taxon>Hyphomicrobiales</taxon>
        <taxon>Nitrobacteraceae</taxon>
        <taxon>Bradyrhizobium</taxon>
    </lineage>
</organism>
<dbReference type="Pfam" id="PF00480">
    <property type="entry name" value="ROK"/>
    <property type="match status" value="1"/>
</dbReference>
<reference evidence="2 3" key="1">
    <citation type="submission" date="2014-09" db="EMBL/GenBank/DDBJ databases">
        <title>Draft genome of Bradyrhizobium japonicum Is-34.</title>
        <authorList>
            <person name="Tsurumaru H."/>
            <person name="Yamakawa T."/>
            <person name="Hashimoto S."/>
            <person name="Okizaki K."/>
            <person name="Kanesaki Y."/>
            <person name="Yoshikawa H."/>
            <person name="Yajima S."/>
        </authorList>
    </citation>
    <scope>NUCLEOTIDE SEQUENCE [LARGE SCALE GENOMIC DNA]</scope>
    <source>
        <strain evidence="2 3">Is-34</strain>
    </source>
</reference>
<feature type="non-terminal residue" evidence="2">
    <location>
        <position position="1"/>
    </location>
</feature>
<evidence type="ECO:0008006" key="4">
    <source>
        <dbReference type="Google" id="ProtNLM"/>
    </source>
</evidence>